<protein>
    <submittedName>
        <fullName evidence="1">Uncharacterized protein</fullName>
    </submittedName>
</protein>
<evidence type="ECO:0000313" key="1">
    <source>
        <dbReference type="EMBL" id="MBB4865421.1"/>
    </source>
</evidence>
<evidence type="ECO:0000313" key="2">
    <source>
        <dbReference type="Proteomes" id="UP000566995"/>
    </source>
</evidence>
<dbReference type="AlphaFoldDB" id="A0A7W7KMA8"/>
<name>A0A7W7KMA8_PSENT</name>
<sequence length="209" mass="23286">MSAIKRLLQWLNPSETKRMMTLAGTEVGEKLASVITGKVIVCSGVEETDTYTSAILHVLREKTPGLSVLWQHSYELPCGMEISQIVHSYRQPGYEDTRNFVITRPVLESAAWARSAILSAVGSLEENEARPASFIIACAYATQKVLDEIRIELPFPMRFVVTEILDDEDELQAKLATLSVPRLLGIEDPMGTIPNRVRHLCFGERLAPC</sequence>
<accession>A0A7W7KMA8</accession>
<reference evidence="1 2" key="1">
    <citation type="submission" date="2020-08" db="EMBL/GenBank/DDBJ databases">
        <title>Functional genomics of gut bacteria from endangered species of beetles.</title>
        <authorList>
            <person name="Carlos-Shanley C."/>
        </authorList>
    </citation>
    <scope>NUCLEOTIDE SEQUENCE [LARGE SCALE GENOMIC DNA]</scope>
    <source>
        <strain evidence="1 2">S00179</strain>
    </source>
</reference>
<proteinExistence type="predicted"/>
<gene>
    <name evidence="1" type="ORF">HNP46_004302</name>
</gene>
<organism evidence="1 2">
    <name type="scientific">Pseudomonas nitroreducens</name>
    <dbReference type="NCBI Taxonomy" id="46680"/>
    <lineage>
        <taxon>Bacteria</taxon>
        <taxon>Pseudomonadati</taxon>
        <taxon>Pseudomonadota</taxon>
        <taxon>Gammaproteobacteria</taxon>
        <taxon>Pseudomonadales</taxon>
        <taxon>Pseudomonadaceae</taxon>
        <taxon>Pseudomonas</taxon>
    </lineage>
</organism>
<dbReference type="Proteomes" id="UP000566995">
    <property type="component" value="Unassembled WGS sequence"/>
</dbReference>
<dbReference type="EMBL" id="JACHLI010000018">
    <property type="protein sequence ID" value="MBB4865421.1"/>
    <property type="molecule type" value="Genomic_DNA"/>
</dbReference>
<dbReference type="RefSeq" id="WP_184592895.1">
    <property type="nucleotide sequence ID" value="NZ_JACHLI010000018.1"/>
</dbReference>
<comment type="caution">
    <text evidence="1">The sequence shown here is derived from an EMBL/GenBank/DDBJ whole genome shotgun (WGS) entry which is preliminary data.</text>
</comment>